<organism evidence="2 3">
    <name type="scientific">Nyssa sinensis</name>
    <dbReference type="NCBI Taxonomy" id="561372"/>
    <lineage>
        <taxon>Eukaryota</taxon>
        <taxon>Viridiplantae</taxon>
        <taxon>Streptophyta</taxon>
        <taxon>Embryophyta</taxon>
        <taxon>Tracheophyta</taxon>
        <taxon>Spermatophyta</taxon>
        <taxon>Magnoliopsida</taxon>
        <taxon>eudicotyledons</taxon>
        <taxon>Gunneridae</taxon>
        <taxon>Pentapetalae</taxon>
        <taxon>asterids</taxon>
        <taxon>Cornales</taxon>
        <taxon>Nyssaceae</taxon>
        <taxon>Nyssa</taxon>
    </lineage>
</organism>
<dbReference type="EMBL" id="CM018039">
    <property type="protein sequence ID" value="KAA8536284.1"/>
    <property type="molecule type" value="Genomic_DNA"/>
</dbReference>
<accession>A0A5J5B0Z9</accession>
<keyword evidence="1" id="KW-0812">Transmembrane</keyword>
<feature type="transmembrane region" description="Helical" evidence="1">
    <location>
        <begin position="20"/>
        <end position="36"/>
    </location>
</feature>
<gene>
    <name evidence="2" type="ORF">F0562_028762</name>
</gene>
<evidence type="ECO:0000313" key="3">
    <source>
        <dbReference type="Proteomes" id="UP000325577"/>
    </source>
</evidence>
<name>A0A5J5B0Z9_9ASTE</name>
<dbReference type="AlphaFoldDB" id="A0A5J5B0Z9"/>
<keyword evidence="3" id="KW-1185">Reference proteome</keyword>
<sequence>MQDKVSISIVGGGCPTLKAGEGFVIFVAAFVALIGFNKIMQVSFMSPATVAAFAAVFLDSPLGCKVLQSTSLQSNFGVLPWYPLRVPLERQGKNKINKTDNLAEKEKSNWCGYSLKTQMLWMKISYYSLCQ</sequence>
<proteinExistence type="predicted"/>
<keyword evidence="1" id="KW-0472">Membrane</keyword>
<evidence type="ECO:0000313" key="2">
    <source>
        <dbReference type="EMBL" id="KAA8536284.1"/>
    </source>
</evidence>
<reference evidence="2 3" key="1">
    <citation type="submission" date="2019-09" db="EMBL/GenBank/DDBJ databases">
        <title>A chromosome-level genome assembly of the Chinese tupelo Nyssa sinensis.</title>
        <authorList>
            <person name="Yang X."/>
            <person name="Kang M."/>
            <person name="Yang Y."/>
            <person name="Xiong H."/>
            <person name="Wang M."/>
            <person name="Zhang Z."/>
            <person name="Wang Z."/>
            <person name="Wu H."/>
            <person name="Ma T."/>
            <person name="Liu J."/>
            <person name="Xi Z."/>
        </authorList>
    </citation>
    <scope>NUCLEOTIDE SEQUENCE [LARGE SCALE GENOMIC DNA]</scope>
    <source>
        <strain evidence="2">J267</strain>
        <tissue evidence="2">Leaf</tissue>
    </source>
</reference>
<keyword evidence="1" id="KW-1133">Transmembrane helix</keyword>
<protein>
    <submittedName>
        <fullName evidence="2">Uncharacterized protein</fullName>
    </submittedName>
</protein>
<evidence type="ECO:0000256" key="1">
    <source>
        <dbReference type="SAM" id="Phobius"/>
    </source>
</evidence>
<dbReference type="Proteomes" id="UP000325577">
    <property type="component" value="Linkage Group LG16"/>
</dbReference>